<sequence>MAAPSSLTTLDLSGQYVMNKSLSDSTDEILRLQGVSWFTRKAIGIATLTLSVKHYKDDAGVEHIDIDQTITGGIKGTTEIRVLNWEAREHEDHIFGFVVGRSRRIRVEDIEHEFLRVGWLPDTTEHGAVNSYVESDTPKSGTSWTAEQIWGFEEVNGERRYVRHIRFIGPGGENIQARLVYDYNGPA</sequence>
<dbReference type="PANTHER" id="PTHR38115:SF1">
    <property type="entry name" value="LIPOCALIN-LIKE DOMAIN-CONTAINING PROTEIN"/>
    <property type="match status" value="1"/>
</dbReference>
<dbReference type="InterPro" id="IPR053037">
    <property type="entry name" value="Pericyclase_pydY-like"/>
</dbReference>
<organism evidence="1 2">
    <name type="scientific">Heterobasidion irregulare (strain TC 32-1)</name>
    <dbReference type="NCBI Taxonomy" id="747525"/>
    <lineage>
        <taxon>Eukaryota</taxon>
        <taxon>Fungi</taxon>
        <taxon>Dikarya</taxon>
        <taxon>Basidiomycota</taxon>
        <taxon>Agaricomycotina</taxon>
        <taxon>Agaricomycetes</taxon>
        <taxon>Russulales</taxon>
        <taxon>Bondarzewiaceae</taxon>
        <taxon>Heterobasidion</taxon>
        <taxon>Heterobasidion annosum species complex</taxon>
    </lineage>
</organism>
<keyword evidence="2" id="KW-1185">Reference proteome</keyword>
<dbReference type="Proteomes" id="UP000030671">
    <property type="component" value="Unassembled WGS sequence"/>
</dbReference>
<accession>W4KMB8</accession>
<dbReference type="EMBL" id="KI925454">
    <property type="protein sequence ID" value="ETW86952.1"/>
    <property type="molecule type" value="Genomic_DNA"/>
</dbReference>
<name>W4KMB8_HETIT</name>
<dbReference type="OrthoDB" id="425354at2759"/>
<evidence type="ECO:0000313" key="1">
    <source>
        <dbReference type="EMBL" id="ETW86952.1"/>
    </source>
</evidence>
<dbReference type="RefSeq" id="XP_009540913.1">
    <property type="nucleotide sequence ID" value="XM_009542618.1"/>
</dbReference>
<dbReference type="eggNOG" id="ENOG502QUEX">
    <property type="taxonomic scope" value="Eukaryota"/>
</dbReference>
<dbReference type="KEGG" id="hir:HETIRDRAFT_166472"/>
<dbReference type="GeneID" id="20668054"/>
<protein>
    <submittedName>
        <fullName evidence="1">Uncharacterized protein</fullName>
    </submittedName>
</protein>
<dbReference type="HOGENOM" id="CLU_088979_2_0_1"/>
<reference evidence="1 2" key="1">
    <citation type="journal article" date="2012" name="New Phytol.">
        <title>Insight into trade-off between wood decay and parasitism from the genome of a fungal forest pathogen.</title>
        <authorList>
            <person name="Olson A."/>
            <person name="Aerts A."/>
            <person name="Asiegbu F."/>
            <person name="Belbahri L."/>
            <person name="Bouzid O."/>
            <person name="Broberg A."/>
            <person name="Canback B."/>
            <person name="Coutinho P.M."/>
            <person name="Cullen D."/>
            <person name="Dalman K."/>
            <person name="Deflorio G."/>
            <person name="van Diepen L.T."/>
            <person name="Dunand C."/>
            <person name="Duplessis S."/>
            <person name="Durling M."/>
            <person name="Gonthier P."/>
            <person name="Grimwood J."/>
            <person name="Fossdal C.G."/>
            <person name="Hansson D."/>
            <person name="Henrissat B."/>
            <person name="Hietala A."/>
            <person name="Himmelstrand K."/>
            <person name="Hoffmeister D."/>
            <person name="Hogberg N."/>
            <person name="James T.Y."/>
            <person name="Karlsson M."/>
            <person name="Kohler A."/>
            <person name="Kues U."/>
            <person name="Lee Y.H."/>
            <person name="Lin Y.C."/>
            <person name="Lind M."/>
            <person name="Lindquist E."/>
            <person name="Lombard V."/>
            <person name="Lucas S."/>
            <person name="Lunden K."/>
            <person name="Morin E."/>
            <person name="Murat C."/>
            <person name="Park J."/>
            <person name="Raffaello T."/>
            <person name="Rouze P."/>
            <person name="Salamov A."/>
            <person name="Schmutz J."/>
            <person name="Solheim H."/>
            <person name="Stahlberg J."/>
            <person name="Velez H."/>
            <person name="de Vries R.P."/>
            <person name="Wiebenga A."/>
            <person name="Woodward S."/>
            <person name="Yakovlev I."/>
            <person name="Garbelotto M."/>
            <person name="Martin F."/>
            <person name="Grigoriev I.V."/>
            <person name="Stenlid J."/>
        </authorList>
    </citation>
    <scope>NUCLEOTIDE SEQUENCE [LARGE SCALE GENOMIC DNA]</scope>
    <source>
        <strain evidence="1 2">TC 32-1</strain>
    </source>
</reference>
<dbReference type="InParanoid" id="W4KMB8"/>
<dbReference type="PANTHER" id="PTHR38115">
    <property type="entry name" value="LIPOCALIN-LIKE DOMAIN-CONTAINING PROTEIN"/>
    <property type="match status" value="1"/>
</dbReference>
<gene>
    <name evidence="1" type="ORF">HETIRDRAFT_166472</name>
</gene>
<proteinExistence type="predicted"/>
<evidence type="ECO:0000313" key="2">
    <source>
        <dbReference type="Proteomes" id="UP000030671"/>
    </source>
</evidence>
<dbReference type="AlphaFoldDB" id="W4KMB8"/>